<dbReference type="InterPro" id="IPR000014">
    <property type="entry name" value="PAS"/>
</dbReference>
<dbReference type="Pfam" id="PF08448">
    <property type="entry name" value="PAS_4"/>
    <property type="match status" value="1"/>
</dbReference>
<dbReference type="PANTHER" id="PTHR44757">
    <property type="entry name" value="DIGUANYLATE CYCLASE DGCP"/>
    <property type="match status" value="1"/>
</dbReference>
<dbReference type="Proteomes" id="UP000654482">
    <property type="component" value="Unassembled WGS sequence"/>
</dbReference>
<reference evidence="5" key="1">
    <citation type="submission" date="2020-10" db="EMBL/GenBank/DDBJ databases">
        <authorList>
            <person name="Castelo-Branco R."/>
            <person name="Eusebio N."/>
            <person name="Adriana R."/>
            <person name="Vieira A."/>
            <person name="Brugerolle De Fraissinette N."/>
            <person name="Rezende De Castro R."/>
            <person name="Schneider M.P."/>
            <person name="Vasconcelos V."/>
            <person name="Leao P.N."/>
        </authorList>
    </citation>
    <scope>NUCLEOTIDE SEQUENCE</scope>
    <source>
        <strain evidence="5">LEGE 07157</strain>
    </source>
</reference>
<dbReference type="FunFam" id="3.30.70.270:FF:000001">
    <property type="entry name" value="Diguanylate cyclase domain protein"/>
    <property type="match status" value="1"/>
</dbReference>
<dbReference type="NCBIfam" id="TIGR00229">
    <property type="entry name" value="sensory_box"/>
    <property type="match status" value="1"/>
</dbReference>
<dbReference type="SMART" id="SM00267">
    <property type="entry name" value="GGDEF"/>
    <property type="match status" value="1"/>
</dbReference>
<dbReference type="AlphaFoldDB" id="A0A8J7JCN1"/>
<dbReference type="NCBIfam" id="TIGR00254">
    <property type="entry name" value="GGDEF"/>
    <property type="match status" value="1"/>
</dbReference>
<dbReference type="Pfam" id="PF05226">
    <property type="entry name" value="CHASE2"/>
    <property type="match status" value="1"/>
</dbReference>
<organism evidence="5 6">
    <name type="scientific">Lusitaniella coriacea LEGE 07157</name>
    <dbReference type="NCBI Taxonomy" id="945747"/>
    <lineage>
        <taxon>Bacteria</taxon>
        <taxon>Bacillati</taxon>
        <taxon>Cyanobacteriota</taxon>
        <taxon>Cyanophyceae</taxon>
        <taxon>Spirulinales</taxon>
        <taxon>Lusitaniellaceae</taxon>
        <taxon>Lusitaniella</taxon>
    </lineage>
</organism>
<dbReference type="Pfam" id="PF00990">
    <property type="entry name" value="GGDEF"/>
    <property type="match status" value="1"/>
</dbReference>
<dbReference type="InterPro" id="IPR052155">
    <property type="entry name" value="Biofilm_reg_signaling"/>
</dbReference>
<dbReference type="SMART" id="SM01080">
    <property type="entry name" value="CHASE2"/>
    <property type="match status" value="1"/>
</dbReference>
<gene>
    <name evidence="5" type="ORF">IQ249_17825</name>
</gene>
<dbReference type="CDD" id="cd01949">
    <property type="entry name" value="GGDEF"/>
    <property type="match status" value="1"/>
</dbReference>
<accession>A0A8J7JCN1</accession>
<dbReference type="CDD" id="cd00130">
    <property type="entry name" value="PAS"/>
    <property type="match status" value="1"/>
</dbReference>
<dbReference type="PROSITE" id="PS50112">
    <property type="entry name" value="PAS"/>
    <property type="match status" value="1"/>
</dbReference>
<keyword evidence="6" id="KW-1185">Reference proteome</keyword>
<feature type="transmembrane region" description="Helical" evidence="1">
    <location>
        <begin position="326"/>
        <end position="343"/>
    </location>
</feature>
<evidence type="ECO:0000313" key="6">
    <source>
        <dbReference type="Proteomes" id="UP000654482"/>
    </source>
</evidence>
<dbReference type="InterPro" id="IPR029787">
    <property type="entry name" value="Nucleotide_cyclase"/>
</dbReference>
<dbReference type="PROSITE" id="PS50113">
    <property type="entry name" value="PAC"/>
    <property type="match status" value="1"/>
</dbReference>
<dbReference type="RefSeq" id="WP_194030848.1">
    <property type="nucleotide sequence ID" value="NZ_JADEWZ010000030.1"/>
</dbReference>
<dbReference type="PANTHER" id="PTHR44757:SF2">
    <property type="entry name" value="BIOFILM ARCHITECTURE MAINTENANCE PROTEIN MBAA"/>
    <property type="match status" value="1"/>
</dbReference>
<name>A0A8J7JCN1_9CYAN</name>
<dbReference type="InterPro" id="IPR043128">
    <property type="entry name" value="Rev_trsase/Diguanyl_cyclase"/>
</dbReference>
<keyword evidence="1" id="KW-0472">Membrane</keyword>
<dbReference type="InterPro" id="IPR007890">
    <property type="entry name" value="CHASE2"/>
</dbReference>
<dbReference type="InterPro" id="IPR013656">
    <property type="entry name" value="PAS_4"/>
</dbReference>
<evidence type="ECO:0000259" key="2">
    <source>
        <dbReference type="PROSITE" id="PS50112"/>
    </source>
</evidence>
<keyword evidence="1" id="KW-1133">Transmembrane helix</keyword>
<keyword evidence="1" id="KW-0812">Transmembrane</keyword>
<feature type="transmembrane region" description="Helical" evidence="1">
    <location>
        <begin position="355"/>
        <end position="377"/>
    </location>
</feature>
<dbReference type="EMBL" id="JADEWZ010000030">
    <property type="protein sequence ID" value="MBE9117760.1"/>
    <property type="molecule type" value="Genomic_DNA"/>
</dbReference>
<feature type="domain" description="PAC" evidence="3">
    <location>
        <begin position="480"/>
        <end position="531"/>
    </location>
</feature>
<dbReference type="PROSITE" id="PS50887">
    <property type="entry name" value="GGDEF"/>
    <property type="match status" value="1"/>
</dbReference>
<evidence type="ECO:0000259" key="4">
    <source>
        <dbReference type="PROSITE" id="PS50887"/>
    </source>
</evidence>
<feature type="domain" description="GGDEF" evidence="4">
    <location>
        <begin position="577"/>
        <end position="709"/>
    </location>
</feature>
<dbReference type="InterPro" id="IPR035965">
    <property type="entry name" value="PAS-like_dom_sf"/>
</dbReference>
<dbReference type="Gene3D" id="3.30.70.270">
    <property type="match status" value="1"/>
</dbReference>
<proteinExistence type="predicted"/>
<dbReference type="SUPFAM" id="SSF55073">
    <property type="entry name" value="Nucleotide cyclase"/>
    <property type="match status" value="1"/>
</dbReference>
<dbReference type="SMART" id="SM00091">
    <property type="entry name" value="PAS"/>
    <property type="match status" value="1"/>
</dbReference>
<dbReference type="InterPro" id="IPR000160">
    <property type="entry name" value="GGDEF_dom"/>
</dbReference>
<comment type="caution">
    <text evidence="5">The sequence shown here is derived from an EMBL/GenBank/DDBJ whole genome shotgun (WGS) entry which is preliminary data.</text>
</comment>
<dbReference type="SUPFAM" id="SSF55785">
    <property type="entry name" value="PYP-like sensor domain (PAS domain)"/>
    <property type="match status" value="1"/>
</dbReference>
<sequence>MDRKRVARWLKRERRVWLTSGAVAGSVILLRYMGLFQSWELAAFDRLFHFRPPATTDTRILIVEIDENDLQDAGKWPVPDRLMAQLLESVNGYRPRVIGLDVYRDLPVEPGHQELNAAFETIPNLIGIEQLEDKESFWVLPPPILQRKQQVGFNNILVDADGQVRRFLLYSHKNGEAYTSFALKLAQIYLEGEGIRPQAATDVNPAYLQLGKTVFRPFRPSDGGYIRADAKGYQVISNFHRPESFTKVKMGDVLAGEVAPELIRDRAILIGSTAPSLKDKAYIPYSTNWQGSAKPIYGVELHANIVSQILSAALAGRPLMRTIPEGVEWLWIVVWSGMGAIIVRQSRSLVRSSILTLSAIALLSSSVYLSFSFGWWIPSIPPLISLIASSAILTGYLAHKQEELKRSKEFLQSIIDSIPDPIFVKDRHHRWMLLNQAFCQFSGYPIEDLLGKSDRDIFPSKTAHVLWSQDRLVFETSEAREDEAEFVDAKGNAFLIATNRSLHKDAAGNLFLVGVIRDITERKRIEEELRRETAELMRFNAELKLSAYYDELTGLPNKKHFDESFAKALGWGEKQNQLVGLLFLDLDGFKQVNDTLGHEMGNLLLKAVAGRIQNCLRGSDLVARWAGDEFTAILPGIKQAEDVAIIAEKIVFSLSQPFMLENRAVIVGVSIGSSIYPENGKTPDLLIQKADTAMYQAKELGRNQHQVAR</sequence>
<protein>
    <submittedName>
        <fullName evidence="5">CHASE2 domain-containing protein</fullName>
    </submittedName>
</protein>
<evidence type="ECO:0000259" key="3">
    <source>
        <dbReference type="PROSITE" id="PS50113"/>
    </source>
</evidence>
<dbReference type="Gene3D" id="3.30.450.20">
    <property type="entry name" value="PAS domain"/>
    <property type="match status" value="1"/>
</dbReference>
<evidence type="ECO:0000313" key="5">
    <source>
        <dbReference type="EMBL" id="MBE9117760.1"/>
    </source>
</evidence>
<feature type="domain" description="PAS" evidence="2">
    <location>
        <begin position="407"/>
        <end position="453"/>
    </location>
</feature>
<feature type="transmembrane region" description="Helical" evidence="1">
    <location>
        <begin position="16"/>
        <end position="34"/>
    </location>
</feature>
<dbReference type="InterPro" id="IPR000700">
    <property type="entry name" value="PAS-assoc_C"/>
</dbReference>
<evidence type="ECO:0000256" key="1">
    <source>
        <dbReference type="SAM" id="Phobius"/>
    </source>
</evidence>